<dbReference type="AlphaFoldDB" id="A0A949JX76"/>
<dbReference type="InterPro" id="IPR046335">
    <property type="entry name" value="LacI/GalR-like_sensor"/>
</dbReference>
<dbReference type="EMBL" id="JAHQCW010000003">
    <property type="protein sequence ID" value="MBU9735402.1"/>
    <property type="molecule type" value="Genomic_DNA"/>
</dbReference>
<dbReference type="PANTHER" id="PTHR30146:SF109">
    <property type="entry name" value="HTH-TYPE TRANSCRIPTIONAL REGULATOR GALS"/>
    <property type="match status" value="1"/>
</dbReference>
<dbReference type="InterPro" id="IPR010982">
    <property type="entry name" value="Lambda_DNA-bd_dom_sf"/>
</dbReference>
<evidence type="ECO:0000256" key="2">
    <source>
        <dbReference type="ARBA" id="ARBA00023125"/>
    </source>
</evidence>
<proteinExistence type="predicted"/>
<organism evidence="5 6">
    <name type="scientific">Diplocloster agilis</name>
    <dbReference type="NCBI Taxonomy" id="2850323"/>
    <lineage>
        <taxon>Bacteria</taxon>
        <taxon>Bacillati</taxon>
        <taxon>Bacillota</taxon>
        <taxon>Clostridia</taxon>
        <taxon>Lachnospirales</taxon>
        <taxon>Lachnospiraceae</taxon>
        <taxon>Diplocloster</taxon>
    </lineage>
</organism>
<sequence length="367" mass="41129">MRKYGVDIVSVNMDKTGIKKKKATIQDVANLAQVVPSTVSHVINGTAPISAETQERVWEAIERLNYSPNALARALRQKRTRLIGVVLQDISSEFYARCAASILEAAREDNYVVLLCDASFNNDNVREGVHALIERRVDGLIFIGGGNDDDIIKDCLDANVPVVLGDRHHGELPSVEFDNEQSVKNLVCALYDAGYRRFAYAGEPVTVQDNLEARYRGYLEGLKLCQVNEKDSTAILDNTLHHLKVQTSYTLLEKFLHSIPREEWPQVVLTSNDMIAHGFMSAARRMGISVPEDIAVVGFDDITVSEYFNPSLTTVSQDEKLLGRSCYQLFKSVIKGKKRTAHEVLPQKIVIRESAYIPEEVIRNYTE</sequence>
<accession>A0A949JX76</accession>
<dbReference type="Gene3D" id="1.10.260.40">
    <property type="entry name" value="lambda repressor-like DNA-binding domains"/>
    <property type="match status" value="1"/>
</dbReference>
<dbReference type="RefSeq" id="WP_238720506.1">
    <property type="nucleotide sequence ID" value="NZ_JAHQCW010000003.1"/>
</dbReference>
<dbReference type="GO" id="GO:0000976">
    <property type="term" value="F:transcription cis-regulatory region binding"/>
    <property type="evidence" value="ECO:0007669"/>
    <property type="project" value="TreeGrafter"/>
</dbReference>
<keyword evidence="3" id="KW-0804">Transcription</keyword>
<dbReference type="Gene3D" id="3.40.50.2300">
    <property type="match status" value="2"/>
</dbReference>
<reference evidence="5" key="1">
    <citation type="submission" date="2021-06" db="EMBL/GenBank/DDBJ databases">
        <title>Description of novel taxa of the family Lachnospiraceae.</title>
        <authorList>
            <person name="Chaplin A.V."/>
            <person name="Sokolova S.R."/>
            <person name="Pikina A.P."/>
            <person name="Korzhanova M."/>
            <person name="Belova V."/>
            <person name="Korostin D."/>
            <person name="Efimov B.A."/>
        </authorList>
    </citation>
    <scope>NUCLEOTIDE SEQUENCE</scope>
    <source>
        <strain evidence="5">ASD5720</strain>
    </source>
</reference>
<keyword evidence="1" id="KW-0805">Transcription regulation</keyword>
<dbReference type="CDD" id="cd06267">
    <property type="entry name" value="PBP1_LacI_sugar_binding-like"/>
    <property type="match status" value="1"/>
</dbReference>
<dbReference type="SUPFAM" id="SSF53822">
    <property type="entry name" value="Periplasmic binding protein-like I"/>
    <property type="match status" value="1"/>
</dbReference>
<evidence type="ECO:0000313" key="5">
    <source>
        <dbReference type="EMBL" id="MBU9735402.1"/>
    </source>
</evidence>
<feature type="domain" description="HTH lacI-type" evidence="4">
    <location>
        <begin position="23"/>
        <end position="77"/>
    </location>
</feature>
<evidence type="ECO:0000256" key="1">
    <source>
        <dbReference type="ARBA" id="ARBA00023015"/>
    </source>
</evidence>
<dbReference type="GO" id="GO:0003700">
    <property type="term" value="F:DNA-binding transcription factor activity"/>
    <property type="evidence" value="ECO:0007669"/>
    <property type="project" value="TreeGrafter"/>
</dbReference>
<dbReference type="Proteomes" id="UP000712157">
    <property type="component" value="Unassembled WGS sequence"/>
</dbReference>
<dbReference type="CDD" id="cd01392">
    <property type="entry name" value="HTH_LacI"/>
    <property type="match status" value="1"/>
</dbReference>
<protein>
    <submittedName>
        <fullName evidence="5">LacI family transcriptional regulator</fullName>
    </submittedName>
</protein>
<dbReference type="SUPFAM" id="SSF47413">
    <property type="entry name" value="lambda repressor-like DNA-binding domains"/>
    <property type="match status" value="1"/>
</dbReference>
<dbReference type="PANTHER" id="PTHR30146">
    <property type="entry name" value="LACI-RELATED TRANSCRIPTIONAL REPRESSOR"/>
    <property type="match status" value="1"/>
</dbReference>
<dbReference type="InterPro" id="IPR028082">
    <property type="entry name" value="Peripla_BP_I"/>
</dbReference>
<dbReference type="Pfam" id="PF13377">
    <property type="entry name" value="Peripla_BP_3"/>
    <property type="match status" value="1"/>
</dbReference>
<gene>
    <name evidence="5" type="ORF">KTH89_02570</name>
</gene>
<comment type="caution">
    <text evidence="5">The sequence shown here is derived from an EMBL/GenBank/DDBJ whole genome shotgun (WGS) entry which is preliminary data.</text>
</comment>
<evidence type="ECO:0000259" key="4">
    <source>
        <dbReference type="PROSITE" id="PS50932"/>
    </source>
</evidence>
<keyword evidence="6" id="KW-1185">Reference proteome</keyword>
<name>A0A949JX76_9FIRM</name>
<dbReference type="PROSITE" id="PS50932">
    <property type="entry name" value="HTH_LACI_2"/>
    <property type="match status" value="1"/>
</dbReference>
<evidence type="ECO:0000256" key="3">
    <source>
        <dbReference type="ARBA" id="ARBA00023163"/>
    </source>
</evidence>
<keyword evidence="2" id="KW-0238">DNA-binding</keyword>
<dbReference type="SMART" id="SM00354">
    <property type="entry name" value="HTH_LACI"/>
    <property type="match status" value="1"/>
</dbReference>
<dbReference type="InterPro" id="IPR000843">
    <property type="entry name" value="HTH_LacI"/>
</dbReference>
<evidence type="ECO:0000313" key="6">
    <source>
        <dbReference type="Proteomes" id="UP000712157"/>
    </source>
</evidence>
<dbReference type="Pfam" id="PF00356">
    <property type="entry name" value="LacI"/>
    <property type="match status" value="1"/>
</dbReference>